<keyword evidence="3" id="KW-1185">Reference proteome</keyword>
<evidence type="ECO:0000313" key="2">
    <source>
        <dbReference type="EMBL" id="KAK2956516.1"/>
    </source>
</evidence>
<gene>
    <name evidence="2" type="ORF">BLNAU_8570</name>
</gene>
<reference evidence="2 3" key="1">
    <citation type="journal article" date="2022" name="bioRxiv">
        <title>Genomics of Preaxostyla Flagellates Illuminates Evolutionary Transitions and the Path Towards Mitochondrial Loss.</title>
        <authorList>
            <person name="Novak L.V.F."/>
            <person name="Treitli S.C."/>
            <person name="Pyrih J."/>
            <person name="Halakuc P."/>
            <person name="Pipaliya S.V."/>
            <person name="Vacek V."/>
            <person name="Brzon O."/>
            <person name="Soukal P."/>
            <person name="Eme L."/>
            <person name="Dacks J.B."/>
            <person name="Karnkowska A."/>
            <person name="Elias M."/>
            <person name="Hampl V."/>
        </authorList>
    </citation>
    <scope>NUCLEOTIDE SEQUENCE [LARGE SCALE GENOMIC DNA]</scope>
    <source>
        <strain evidence="2">NAU3</strain>
        <tissue evidence="2">Gut</tissue>
    </source>
</reference>
<comment type="caution">
    <text evidence="2">The sequence shown here is derived from an EMBL/GenBank/DDBJ whole genome shotgun (WGS) entry which is preliminary data.</text>
</comment>
<feature type="region of interest" description="Disordered" evidence="1">
    <location>
        <begin position="1"/>
        <end position="21"/>
    </location>
</feature>
<accession>A0ABQ9XYG0</accession>
<proteinExistence type="predicted"/>
<evidence type="ECO:0000313" key="3">
    <source>
        <dbReference type="Proteomes" id="UP001281761"/>
    </source>
</evidence>
<name>A0ABQ9XYG0_9EUKA</name>
<evidence type="ECO:0000256" key="1">
    <source>
        <dbReference type="SAM" id="MobiDB-lite"/>
    </source>
</evidence>
<dbReference type="EMBL" id="JARBJD010000055">
    <property type="protein sequence ID" value="KAK2956516.1"/>
    <property type="molecule type" value="Genomic_DNA"/>
</dbReference>
<protein>
    <submittedName>
        <fullName evidence="2">Uncharacterized protein</fullName>
    </submittedName>
</protein>
<sequence>MQPVGLDSTLSDRPLPMPTPNQRRLTLKLMPIGMGSGRYDNHQYQRSFLILLLRQLNPIHAPTECEWTVALHPPEEENAMFEHIWGDTLFPFPIKGRLIFSTEQRKKLKLKNGEGDDVHLLWHSNRVYYRCMCGESFYMENGHGTIQPSFMTSFLRNRTNLARVFVKYGEYVLI</sequence>
<dbReference type="Proteomes" id="UP001281761">
    <property type="component" value="Unassembled WGS sequence"/>
</dbReference>
<organism evidence="2 3">
    <name type="scientific">Blattamonas nauphoetae</name>
    <dbReference type="NCBI Taxonomy" id="2049346"/>
    <lineage>
        <taxon>Eukaryota</taxon>
        <taxon>Metamonada</taxon>
        <taxon>Preaxostyla</taxon>
        <taxon>Oxymonadida</taxon>
        <taxon>Blattamonas</taxon>
    </lineage>
</organism>